<dbReference type="Proteomes" id="UP000092460">
    <property type="component" value="Unassembled WGS sequence"/>
</dbReference>
<reference evidence="1" key="2">
    <citation type="submission" date="2020-05" db="UniProtKB">
        <authorList>
            <consortium name="EnsemblMetazoa"/>
        </authorList>
    </citation>
    <scope>IDENTIFICATION</scope>
    <source>
        <strain evidence="1">IAEA</strain>
    </source>
</reference>
<accession>A0A1B0C5Z6</accession>
<protein>
    <submittedName>
        <fullName evidence="1">Uncharacterized protein</fullName>
    </submittedName>
</protein>
<evidence type="ECO:0000313" key="1">
    <source>
        <dbReference type="EnsemblMetazoa" id="GPPI050080-PA"/>
    </source>
</evidence>
<dbReference type="VEuPathDB" id="VectorBase:GPPI050080"/>
<keyword evidence="2" id="KW-1185">Reference proteome</keyword>
<dbReference type="EMBL" id="JXJN01026371">
    <property type="status" value="NOT_ANNOTATED_CDS"/>
    <property type="molecule type" value="Genomic_DNA"/>
</dbReference>
<name>A0A1B0C5Z6_9MUSC</name>
<dbReference type="AlphaFoldDB" id="A0A1B0C5Z6"/>
<proteinExistence type="predicted"/>
<dbReference type="EnsemblMetazoa" id="GPPI050080-RA">
    <property type="protein sequence ID" value="GPPI050080-PA"/>
    <property type="gene ID" value="GPPI050080"/>
</dbReference>
<evidence type="ECO:0000313" key="2">
    <source>
        <dbReference type="Proteomes" id="UP000092460"/>
    </source>
</evidence>
<organism evidence="1 2">
    <name type="scientific">Glossina palpalis gambiensis</name>
    <dbReference type="NCBI Taxonomy" id="67801"/>
    <lineage>
        <taxon>Eukaryota</taxon>
        <taxon>Metazoa</taxon>
        <taxon>Ecdysozoa</taxon>
        <taxon>Arthropoda</taxon>
        <taxon>Hexapoda</taxon>
        <taxon>Insecta</taxon>
        <taxon>Pterygota</taxon>
        <taxon>Neoptera</taxon>
        <taxon>Endopterygota</taxon>
        <taxon>Diptera</taxon>
        <taxon>Brachycera</taxon>
        <taxon>Muscomorpha</taxon>
        <taxon>Hippoboscoidea</taxon>
        <taxon>Glossinidae</taxon>
        <taxon>Glossina</taxon>
    </lineage>
</organism>
<sequence length="71" mass="8415">MTKEPERKKEKVFLSFPRNLFVTVDLELYSKSTDMSSNMITHRVCSHLTFDNRISCIHIIERLQTLRSKLT</sequence>
<reference evidence="2" key="1">
    <citation type="submission" date="2015-01" db="EMBL/GenBank/DDBJ databases">
        <authorList>
            <person name="Aksoy S."/>
            <person name="Warren W."/>
            <person name="Wilson R.K."/>
        </authorList>
    </citation>
    <scope>NUCLEOTIDE SEQUENCE [LARGE SCALE GENOMIC DNA]</scope>
    <source>
        <strain evidence="2">IAEA</strain>
    </source>
</reference>